<gene>
    <name evidence="7" type="ORF">BOX37_08475</name>
</gene>
<dbReference type="GO" id="GO:0016740">
    <property type="term" value="F:transferase activity"/>
    <property type="evidence" value="ECO:0007669"/>
    <property type="project" value="UniProtKB-KW"/>
</dbReference>
<keyword evidence="4" id="KW-0963">Cytoplasm</keyword>
<dbReference type="PROSITE" id="PS51350">
    <property type="entry name" value="PTS_HPR_DOM"/>
    <property type="match status" value="1"/>
</dbReference>
<proteinExistence type="predicted"/>
<evidence type="ECO:0000313" key="7">
    <source>
        <dbReference type="EMBL" id="APE38135.1"/>
    </source>
</evidence>
<evidence type="ECO:0000256" key="2">
    <source>
        <dbReference type="ARBA" id="ARBA00004496"/>
    </source>
</evidence>
<dbReference type="Proteomes" id="UP000183810">
    <property type="component" value="Chromosome"/>
</dbReference>
<protein>
    <recommendedName>
        <fullName evidence="3">Phosphocarrier protein HPr</fullName>
    </recommendedName>
</protein>
<dbReference type="PRINTS" id="PR00107">
    <property type="entry name" value="PHOSPHOCPHPR"/>
</dbReference>
<dbReference type="GO" id="GO:0005737">
    <property type="term" value="C:cytoplasm"/>
    <property type="evidence" value="ECO:0007669"/>
    <property type="project" value="UniProtKB-SubCell"/>
</dbReference>
<keyword evidence="5" id="KW-0598">Phosphotransferase system</keyword>
<dbReference type="EMBL" id="CP018082">
    <property type="protein sequence ID" value="APE38135.1"/>
    <property type="molecule type" value="Genomic_DNA"/>
</dbReference>
<dbReference type="InterPro" id="IPR050399">
    <property type="entry name" value="HPr"/>
</dbReference>
<reference evidence="7" key="1">
    <citation type="submission" date="2016-11" db="EMBL/GenBank/DDBJ databases">
        <authorList>
            <person name="Jaros S."/>
            <person name="Januszkiewicz K."/>
            <person name="Wedrychowicz H."/>
        </authorList>
    </citation>
    <scope>NUCLEOTIDE SEQUENCE [LARGE SCALE GENOMIC DNA]</scope>
    <source>
        <strain evidence="7">Y48</strain>
    </source>
</reference>
<comment type="subcellular location">
    <subcellularLocation>
        <location evidence="2">Cytoplasm</location>
    </subcellularLocation>
</comment>
<dbReference type="OrthoDB" id="9809047at2"/>
<evidence type="ECO:0000256" key="1">
    <source>
        <dbReference type="ARBA" id="ARBA00003681"/>
    </source>
</evidence>
<dbReference type="InterPro" id="IPR000032">
    <property type="entry name" value="HPr-like"/>
</dbReference>
<dbReference type="SUPFAM" id="SSF55594">
    <property type="entry name" value="HPr-like"/>
    <property type="match status" value="1"/>
</dbReference>
<dbReference type="CDD" id="cd00367">
    <property type="entry name" value="PTS-HPr_like"/>
    <property type="match status" value="1"/>
</dbReference>
<organism evidence="7 8">
    <name type="scientific">Nocardia mangyaensis</name>
    <dbReference type="NCBI Taxonomy" id="2213200"/>
    <lineage>
        <taxon>Bacteria</taxon>
        <taxon>Bacillati</taxon>
        <taxon>Actinomycetota</taxon>
        <taxon>Actinomycetes</taxon>
        <taxon>Mycobacteriales</taxon>
        <taxon>Nocardiaceae</taxon>
        <taxon>Nocardia</taxon>
    </lineage>
</organism>
<sequence length="87" mass="8733">MTTRTAVVGSTVGLHARPAAKFTQAVQATGVPVRISVGDGEPVDAASILAVMMLGAGHGTEVTLHADGDDTVLEHLAELVASDLDAA</sequence>
<dbReference type="PANTHER" id="PTHR33705:SF2">
    <property type="entry name" value="PHOSPHOCARRIER PROTEIN NPR"/>
    <property type="match status" value="1"/>
</dbReference>
<dbReference type="AlphaFoldDB" id="A0A1J0W1R9"/>
<evidence type="ECO:0000256" key="4">
    <source>
        <dbReference type="ARBA" id="ARBA00022490"/>
    </source>
</evidence>
<name>A0A1J0W1R9_9NOCA</name>
<dbReference type="NCBIfam" id="TIGR01003">
    <property type="entry name" value="PTS_HPr_family"/>
    <property type="match status" value="1"/>
</dbReference>
<dbReference type="RefSeq" id="WP_071931293.1">
    <property type="nucleotide sequence ID" value="NZ_CP018082.1"/>
</dbReference>
<dbReference type="PANTHER" id="PTHR33705">
    <property type="entry name" value="PHOSPHOCARRIER PROTEIN HPR"/>
    <property type="match status" value="1"/>
</dbReference>
<dbReference type="KEGG" id="nsl:BOX37_08475"/>
<keyword evidence="8" id="KW-1185">Reference proteome</keyword>
<dbReference type="Pfam" id="PF00381">
    <property type="entry name" value="PTS-HPr"/>
    <property type="match status" value="1"/>
</dbReference>
<keyword evidence="7" id="KW-0808">Transferase</keyword>
<comment type="function">
    <text evidence="1">General (non sugar-specific) component of the phosphoenolpyruvate-dependent sugar phosphotransferase system (sugar PTS). This major carbohydrate active-transport system catalyzes the phosphorylation of incoming sugar substrates concomitantly with their translocation across the cell membrane. The phosphoryl group from phosphoenolpyruvate (PEP) is transferred to the phosphoryl carrier protein HPr by enzyme I. Phospho-HPr then transfers it to the PTS EIIA domain.</text>
</comment>
<dbReference type="Gene3D" id="3.30.1340.10">
    <property type="entry name" value="HPr-like"/>
    <property type="match status" value="1"/>
</dbReference>
<dbReference type="GO" id="GO:0009401">
    <property type="term" value="P:phosphoenolpyruvate-dependent sugar phosphotransferase system"/>
    <property type="evidence" value="ECO:0007669"/>
    <property type="project" value="UniProtKB-KW"/>
</dbReference>
<dbReference type="PROSITE" id="PS00369">
    <property type="entry name" value="PTS_HPR_HIS"/>
    <property type="match status" value="1"/>
</dbReference>
<evidence type="ECO:0000256" key="5">
    <source>
        <dbReference type="ARBA" id="ARBA00022683"/>
    </source>
</evidence>
<feature type="domain" description="HPr" evidence="6">
    <location>
        <begin position="1"/>
        <end position="87"/>
    </location>
</feature>
<evidence type="ECO:0000313" key="8">
    <source>
        <dbReference type="Proteomes" id="UP000183810"/>
    </source>
</evidence>
<evidence type="ECO:0000259" key="6">
    <source>
        <dbReference type="PROSITE" id="PS51350"/>
    </source>
</evidence>
<dbReference type="InterPro" id="IPR001020">
    <property type="entry name" value="PTS_HPr_His_P_site"/>
</dbReference>
<dbReference type="InterPro" id="IPR035895">
    <property type="entry name" value="HPr-like_sf"/>
</dbReference>
<evidence type="ECO:0000256" key="3">
    <source>
        <dbReference type="ARBA" id="ARBA00020422"/>
    </source>
</evidence>
<accession>A0A1J0W1R9</accession>